<dbReference type="Gene3D" id="2.60.120.330">
    <property type="entry name" value="B-lactam Antibiotic, Isopenicillin N Synthase, Chain"/>
    <property type="match status" value="1"/>
</dbReference>
<name>A0A6P5FVB5_ANACO</name>
<dbReference type="InterPro" id="IPR026992">
    <property type="entry name" value="DIOX_N"/>
</dbReference>
<organism evidence="7 8">
    <name type="scientific">Ananas comosus</name>
    <name type="common">Pineapple</name>
    <name type="synonym">Ananas ananas</name>
    <dbReference type="NCBI Taxonomy" id="4615"/>
    <lineage>
        <taxon>Eukaryota</taxon>
        <taxon>Viridiplantae</taxon>
        <taxon>Streptophyta</taxon>
        <taxon>Embryophyta</taxon>
        <taxon>Tracheophyta</taxon>
        <taxon>Spermatophyta</taxon>
        <taxon>Magnoliopsida</taxon>
        <taxon>Liliopsida</taxon>
        <taxon>Poales</taxon>
        <taxon>Bromeliaceae</taxon>
        <taxon>Bromelioideae</taxon>
        <taxon>Ananas</taxon>
    </lineage>
</organism>
<evidence type="ECO:0000256" key="2">
    <source>
        <dbReference type="ARBA" id="ARBA00022723"/>
    </source>
</evidence>
<keyword evidence="8" id="KW-0223">Dioxygenase</keyword>
<dbReference type="GO" id="GO:0051213">
    <property type="term" value="F:dioxygenase activity"/>
    <property type="evidence" value="ECO:0007669"/>
    <property type="project" value="UniProtKB-KW"/>
</dbReference>
<evidence type="ECO:0000256" key="5">
    <source>
        <dbReference type="RuleBase" id="RU003682"/>
    </source>
</evidence>
<protein>
    <submittedName>
        <fullName evidence="8">Probable 2-oxoglutarate-dependent dioxygenase ANS</fullName>
    </submittedName>
</protein>
<dbReference type="InterPro" id="IPR050295">
    <property type="entry name" value="Plant_2OG-oxidoreductases"/>
</dbReference>
<dbReference type="RefSeq" id="XP_020100261.1">
    <property type="nucleotide sequence ID" value="XM_020244672.1"/>
</dbReference>
<evidence type="ECO:0000256" key="3">
    <source>
        <dbReference type="ARBA" id="ARBA00023002"/>
    </source>
</evidence>
<keyword evidence="7" id="KW-1185">Reference proteome</keyword>
<sequence length="364" mass="39966">MHTFFNVSPTLEEWPEPIVPVQSISESGITTVPDRYVKPPPDRPAAADTLSYADDTWTHNIPTVDLAASATSAAAAVSAACREWGFFQVVNHGVGEGRMRGVRDAWGEFFRLPAELKRSYANAPTTYEGYGSRLGTEVGAELDWGDYFFLNLLPESAKDYAKWPTEPPNCREITEEYGREVVKLCGALLRLLSISLGLGADFLERSFGGAEEVGAACLRVSYYPKCPQPELTLGLSAHSDPGGLTVLSADDRVLGLQVRKAGRWITVRPLPGALIVNVGDQIQVITNGIYKSVEHRVVVNAVAERLSIAVFYNPRNDLLIGPAPELLTPEQPPLYRPMTYGEYRMFIRKNGPKGKVQVESLKTV</sequence>
<dbReference type="OrthoDB" id="288590at2759"/>
<reference evidence="7" key="1">
    <citation type="journal article" date="2015" name="Nat. Genet.">
        <title>The pineapple genome and the evolution of CAM photosynthesis.</title>
        <authorList>
            <person name="Ming R."/>
            <person name="VanBuren R."/>
            <person name="Wai C.M."/>
            <person name="Tang H."/>
            <person name="Schatz M.C."/>
            <person name="Bowers J.E."/>
            <person name="Lyons E."/>
            <person name="Wang M.L."/>
            <person name="Chen J."/>
            <person name="Biggers E."/>
            <person name="Zhang J."/>
            <person name="Huang L."/>
            <person name="Zhang L."/>
            <person name="Miao W."/>
            <person name="Zhang J."/>
            <person name="Ye Z."/>
            <person name="Miao C."/>
            <person name="Lin Z."/>
            <person name="Wang H."/>
            <person name="Zhou H."/>
            <person name="Yim W.C."/>
            <person name="Priest H.D."/>
            <person name="Zheng C."/>
            <person name="Woodhouse M."/>
            <person name="Edger P.P."/>
            <person name="Guyot R."/>
            <person name="Guo H.B."/>
            <person name="Guo H."/>
            <person name="Zheng G."/>
            <person name="Singh R."/>
            <person name="Sharma A."/>
            <person name="Min X."/>
            <person name="Zheng Y."/>
            <person name="Lee H."/>
            <person name="Gurtowski J."/>
            <person name="Sedlazeck F.J."/>
            <person name="Harkess A."/>
            <person name="McKain M.R."/>
            <person name="Liao Z."/>
            <person name="Fang J."/>
            <person name="Liu J."/>
            <person name="Zhang X."/>
            <person name="Zhang Q."/>
            <person name="Hu W."/>
            <person name="Qin Y."/>
            <person name="Wang K."/>
            <person name="Chen L.Y."/>
            <person name="Shirley N."/>
            <person name="Lin Y.R."/>
            <person name="Liu L.Y."/>
            <person name="Hernandez A.G."/>
            <person name="Wright C.L."/>
            <person name="Bulone V."/>
            <person name="Tuskan G.A."/>
            <person name="Heath K."/>
            <person name="Zee F."/>
            <person name="Moore P.H."/>
            <person name="Sunkar R."/>
            <person name="Leebens-Mack J.H."/>
            <person name="Mockler T."/>
            <person name="Bennetzen J.L."/>
            <person name="Freeling M."/>
            <person name="Sankoff D."/>
            <person name="Paterson A.H."/>
            <person name="Zhu X."/>
            <person name="Yang X."/>
            <person name="Smith J.A."/>
            <person name="Cushman J.C."/>
            <person name="Paull R.E."/>
            <person name="Yu Q."/>
        </authorList>
    </citation>
    <scope>NUCLEOTIDE SEQUENCE [LARGE SCALE GENOMIC DNA]</scope>
    <source>
        <strain evidence="7">cv. F153</strain>
    </source>
</reference>
<evidence type="ECO:0000259" key="6">
    <source>
        <dbReference type="PROSITE" id="PS51471"/>
    </source>
</evidence>
<dbReference type="InterPro" id="IPR044861">
    <property type="entry name" value="IPNS-like_FE2OG_OXY"/>
</dbReference>
<dbReference type="PANTHER" id="PTHR47991">
    <property type="entry name" value="OXOGLUTARATE/IRON-DEPENDENT DIOXYGENASE"/>
    <property type="match status" value="1"/>
</dbReference>
<proteinExistence type="inferred from homology"/>
<dbReference type="InterPro" id="IPR005123">
    <property type="entry name" value="Oxoglu/Fe-dep_dioxygenase_dom"/>
</dbReference>
<dbReference type="PRINTS" id="PR00682">
    <property type="entry name" value="IPNSYNTHASE"/>
</dbReference>
<evidence type="ECO:0000313" key="8">
    <source>
        <dbReference type="RefSeq" id="XP_020100261.1"/>
    </source>
</evidence>
<dbReference type="Pfam" id="PF03171">
    <property type="entry name" value="2OG-FeII_Oxy"/>
    <property type="match status" value="1"/>
</dbReference>
<evidence type="ECO:0000256" key="4">
    <source>
        <dbReference type="ARBA" id="ARBA00023004"/>
    </source>
</evidence>
<gene>
    <name evidence="8" type="primary">LOC109718426</name>
</gene>
<comment type="similarity">
    <text evidence="1 5">Belongs to the iron/ascorbate-dependent oxidoreductase family.</text>
</comment>
<dbReference type="GeneID" id="109718426"/>
<evidence type="ECO:0000256" key="1">
    <source>
        <dbReference type="ARBA" id="ARBA00008056"/>
    </source>
</evidence>
<keyword evidence="2 5" id="KW-0479">Metal-binding</keyword>
<evidence type="ECO:0000313" key="7">
    <source>
        <dbReference type="Proteomes" id="UP000515123"/>
    </source>
</evidence>
<dbReference type="FunFam" id="2.60.120.330:FF:000079">
    <property type="entry name" value="Protein SRG1"/>
    <property type="match status" value="1"/>
</dbReference>
<feature type="domain" description="Fe2OG dioxygenase" evidence="6">
    <location>
        <begin position="214"/>
        <end position="314"/>
    </location>
</feature>
<dbReference type="InterPro" id="IPR027443">
    <property type="entry name" value="IPNS-like_sf"/>
</dbReference>
<dbReference type="PROSITE" id="PS51471">
    <property type="entry name" value="FE2OG_OXY"/>
    <property type="match status" value="1"/>
</dbReference>
<dbReference type="Proteomes" id="UP000515123">
    <property type="component" value="Linkage group 12"/>
</dbReference>
<dbReference type="AlphaFoldDB" id="A0A6P5FVB5"/>
<keyword evidence="4 5" id="KW-0408">Iron</keyword>
<dbReference type="Pfam" id="PF14226">
    <property type="entry name" value="DIOX_N"/>
    <property type="match status" value="1"/>
</dbReference>
<reference evidence="8" key="2">
    <citation type="submission" date="2025-08" db="UniProtKB">
        <authorList>
            <consortium name="RefSeq"/>
        </authorList>
    </citation>
    <scope>IDENTIFICATION</scope>
    <source>
        <tissue evidence="8">Leaf</tissue>
    </source>
</reference>
<dbReference type="GO" id="GO:0046872">
    <property type="term" value="F:metal ion binding"/>
    <property type="evidence" value="ECO:0007669"/>
    <property type="project" value="UniProtKB-KW"/>
</dbReference>
<accession>A0A6P5FVB5</accession>
<keyword evidence="3 5" id="KW-0560">Oxidoreductase</keyword>
<dbReference type="SUPFAM" id="SSF51197">
    <property type="entry name" value="Clavaminate synthase-like"/>
    <property type="match status" value="1"/>
</dbReference>